<dbReference type="RefSeq" id="WP_111323635.1">
    <property type="nucleotide sequence ID" value="NZ_BIFX01000001.1"/>
</dbReference>
<reference evidence="3 4" key="1">
    <citation type="submission" date="2018-06" db="EMBL/GenBank/DDBJ databases">
        <title>Genomic Encyclopedia of Archaeal and Bacterial Type Strains, Phase II (KMG-II): from individual species to whole genera.</title>
        <authorList>
            <person name="Goeker M."/>
        </authorList>
    </citation>
    <scope>NUCLEOTIDE SEQUENCE [LARGE SCALE GENOMIC DNA]</scope>
    <source>
        <strain evidence="3 4">ATCC BAA-1881</strain>
    </source>
</reference>
<proteinExistence type="predicted"/>
<sequence>MQIVQLPPQLDAVDLVALNAGLRRGEITLNWEAVTEVTQPQLLTLLRGVHLDEVSELIGEESMSPAVQQALASALDRLEELEDEDEDAEPTVRKPMLQATYDTPEVWQPAPEPEEEFDFQEEDGIVLPQRPPEVLEPVSQKQIRDDLIEHVMRDLLGPRGGPEEEIPPSETRVREYYLVGVLAPDNVQSLPEEIDELDSAEEGADEGAEEKDASQTPTLMPSSIGMSFCVDFAARSLLITARWAQYTRIQSETYTQKDGSPAMVWKRQPRGGTSKLLPLREGQIDPWVPDPEQPNVYVKGLVRRGEYNWTVTLYLVNGQEEPKKLRDRAWIFQPELIVEEPEHRPFFQQRKQPNTRETDDMKAMSMLYRDKVSFAIGHGVSVHAETDKLDPTCAIKLSTTFIPRYEVAQTEAPGVDELPALQGLVLDMQKLAEAQPEELPQMLEPLCWAYERWIKEQEDRVANPGLHRLSGFEDVASNALKQCRMTLERIREGVALLGTDADAAKAFAFMNKAMWLQRIHTLYSEARRQGKECQLIDFNIEQNRSWRIFQLAFILLNLPALSNPEHPDRSESPEAIADLLWFPTGGGKTEAYLGLTAYTLAIRRLQGEVAGRSGLDGVAVIMRYTLRLLTLQQFQRAAGLICACEVIRRTEPETWGETPFRLGLWVGNHSTPNTTEESARICTDEKSGSYPSGSGSLEQLTHCPWCGCQIQPRVNIEVETFAKGRGRTLIYCGDETGRCIFSKRQAPQEGLPVLLVDEEIYRLLPALLIATVDKFAMLPHNGATQMLFGQVDKRCPRHGFRSPDLKDDDKHRKAKDYPAVESEWHAPLRPPDLIIQDELHLISGPLGTLVGLYETAVDALSTWEVNGKKVRPKVVAATATIRRADYQVQSLFMRKVQVFPPQGIDSKDNFFARQRPLEEKYGRLYMGVCANGRRMKAALIRVYLAFLIAAHRLFLKYGEAADPWLTLVGYFNSMRELGGMRRLIDDDVSTRLRSYSKELGMGRPVVEEMTSRRHSSDIPKLLAKIEKPYPLDGKGRVDVLLATNMISVGVDVKRLGLMVVGGQPKTTSEYIQATSRVGRSTPGLVCVVYNWTRPRDLSHFEQFEHYHATFYQQVEATSVTPFAPRALDRGLAALLISLVRLSGTEYSENGKAATVIEEGDALFQRAIETIVRRANAVENSSVEERIRHDLDVLQRYWRKLAHHSVLDYSLKRDGKQALIKMPKPGETDPLFVCPTSLRSVEPNVHLKMLDLTEDMTLTGQEGESAE</sequence>
<evidence type="ECO:0000256" key="1">
    <source>
        <dbReference type="SAM" id="MobiDB-lite"/>
    </source>
</evidence>
<dbReference type="Proteomes" id="UP000248806">
    <property type="component" value="Unassembled WGS sequence"/>
</dbReference>
<keyword evidence="3" id="KW-0378">Hydrolase</keyword>
<dbReference type="AlphaFoldDB" id="A0A326UEP9"/>
<feature type="domain" description="Helicase C-terminal" evidence="2">
    <location>
        <begin position="957"/>
        <end position="1128"/>
    </location>
</feature>
<keyword evidence="3" id="KW-0347">Helicase</keyword>
<organism evidence="3 4">
    <name type="scientific">Thermosporothrix hazakensis</name>
    <dbReference type="NCBI Taxonomy" id="644383"/>
    <lineage>
        <taxon>Bacteria</taxon>
        <taxon>Bacillati</taxon>
        <taxon>Chloroflexota</taxon>
        <taxon>Ktedonobacteria</taxon>
        <taxon>Ktedonobacterales</taxon>
        <taxon>Thermosporotrichaceae</taxon>
        <taxon>Thermosporothrix</taxon>
    </lineage>
</organism>
<feature type="compositionally biased region" description="Acidic residues" evidence="1">
    <location>
        <begin position="197"/>
        <end position="209"/>
    </location>
</feature>
<dbReference type="PROSITE" id="PS51194">
    <property type="entry name" value="HELICASE_CTER"/>
    <property type="match status" value="1"/>
</dbReference>
<evidence type="ECO:0000313" key="4">
    <source>
        <dbReference type="Proteomes" id="UP000248806"/>
    </source>
</evidence>
<name>A0A326UEP9_THEHA</name>
<dbReference type="OrthoDB" id="713315at2"/>
<dbReference type="InterPro" id="IPR027417">
    <property type="entry name" value="P-loop_NTPase"/>
</dbReference>
<evidence type="ECO:0000313" key="3">
    <source>
        <dbReference type="EMBL" id="PZW28505.1"/>
    </source>
</evidence>
<dbReference type="GO" id="GO:0004386">
    <property type="term" value="F:helicase activity"/>
    <property type="evidence" value="ECO:0007669"/>
    <property type="project" value="UniProtKB-KW"/>
</dbReference>
<evidence type="ECO:0000259" key="2">
    <source>
        <dbReference type="PROSITE" id="PS51194"/>
    </source>
</evidence>
<feature type="region of interest" description="Disordered" evidence="1">
    <location>
        <begin position="197"/>
        <end position="220"/>
    </location>
</feature>
<gene>
    <name evidence="3" type="ORF">EI42_03259</name>
</gene>
<comment type="caution">
    <text evidence="3">The sequence shown here is derived from an EMBL/GenBank/DDBJ whole genome shotgun (WGS) entry which is preliminary data.</text>
</comment>
<dbReference type="SMART" id="SM00490">
    <property type="entry name" value="HELICc"/>
    <property type="match status" value="1"/>
</dbReference>
<dbReference type="Pfam" id="PF00271">
    <property type="entry name" value="Helicase_C"/>
    <property type="match status" value="1"/>
</dbReference>
<dbReference type="InterPro" id="IPR001650">
    <property type="entry name" value="Helicase_C-like"/>
</dbReference>
<dbReference type="CDD" id="cd18785">
    <property type="entry name" value="SF2_C"/>
    <property type="match status" value="1"/>
</dbReference>
<dbReference type="SUPFAM" id="SSF52540">
    <property type="entry name" value="P-loop containing nucleoside triphosphate hydrolases"/>
    <property type="match status" value="1"/>
</dbReference>
<dbReference type="NCBIfam" id="NF038325">
    <property type="entry name" value="DISARM_DrmAS"/>
    <property type="match status" value="1"/>
</dbReference>
<protein>
    <submittedName>
        <fullName evidence="3">Helicase-like protein</fullName>
    </submittedName>
</protein>
<dbReference type="Gene3D" id="3.40.50.300">
    <property type="entry name" value="P-loop containing nucleotide triphosphate hydrolases"/>
    <property type="match status" value="1"/>
</dbReference>
<accession>A0A326UEP9</accession>
<keyword evidence="4" id="KW-1185">Reference proteome</keyword>
<keyword evidence="3" id="KW-0067">ATP-binding</keyword>
<dbReference type="EMBL" id="QKUF01000010">
    <property type="protein sequence ID" value="PZW28505.1"/>
    <property type="molecule type" value="Genomic_DNA"/>
</dbReference>
<keyword evidence="3" id="KW-0547">Nucleotide-binding</keyword>